<gene>
    <name evidence="1" type="ORF">PSYMO_34886</name>
</gene>
<proteinExistence type="predicted"/>
<evidence type="ECO:0000313" key="2">
    <source>
        <dbReference type="Proteomes" id="UP000003465"/>
    </source>
</evidence>
<feature type="non-terminal residue" evidence="1">
    <location>
        <position position="1"/>
    </location>
</feature>
<accession>A0A656GLF3</accession>
<reference evidence="1 2" key="1">
    <citation type="journal article" date="2011" name="PLoS Pathog.">
        <title>Dynamic evolution of pathogenicity revealed by sequencing and comparative genomics of 19 Pseudomonas syringae isolates.</title>
        <authorList>
            <person name="Baltrus D.A."/>
            <person name="Nishimura M.T."/>
            <person name="Romanchuk A."/>
            <person name="Chang J.H."/>
            <person name="Mukhtar M.S."/>
            <person name="Cherkis K."/>
            <person name="Roach J."/>
            <person name="Grant S.R."/>
            <person name="Jones C.D."/>
            <person name="Dangl J.L."/>
        </authorList>
    </citation>
    <scope>NUCLEOTIDE SEQUENCE [LARGE SCALE GENOMIC DNA]</scope>
    <source>
        <strain evidence="1 2">301020</strain>
    </source>
</reference>
<sequence>DPTRPTDASGRFVAACSFLPVILATARSVIESECVPRHEFYEEVLATPDVLSGDDGVSILSRILGRL</sequence>
<dbReference type="AlphaFoldDB" id="A0A656GLF3"/>
<evidence type="ECO:0000313" key="1">
    <source>
        <dbReference type="EMBL" id="EGH26351.1"/>
    </source>
</evidence>
<dbReference type="EMBL" id="AEAG01002205">
    <property type="protein sequence ID" value="EGH26351.1"/>
    <property type="molecule type" value="Genomic_DNA"/>
</dbReference>
<dbReference type="Proteomes" id="UP000003465">
    <property type="component" value="Unassembled WGS sequence"/>
</dbReference>
<name>A0A656GLF3_PSEA0</name>
<feature type="non-terminal residue" evidence="1">
    <location>
        <position position="67"/>
    </location>
</feature>
<organism evidence="1 2">
    <name type="scientific">Pseudomonas amygdali pv. mori str. 301020</name>
    <dbReference type="NCBI Taxonomy" id="629261"/>
    <lineage>
        <taxon>Bacteria</taxon>
        <taxon>Pseudomonadati</taxon>
        <taxon>Pseudomonadota</taxon>
        <taxon>Gammaproteobacteria</taxon>
        <taxon>Pseudomonadales</taxon>
        <taxon>Pseudomonadaceae</taxon>
        <taxon>Pseudomonas</taxon>
        <taxon>Pseudomonas amygdali</taxon>
    </lineage>
</organism>
<comment type="caution">
    <text evidence="1">The sequence shown here is derived from an EMBL/GenBank/DDBJ whole genome shotgun (WGS) entry which is preliminary data.</text>
</comment>
<protein>
    <submittedName>
        <fullName evidence="1">Uncharacterized protein</fullName>
    </submittedName>
</protein>